<feature type="domain" description="Putative phage metallopeptidase" evidence="1">
    <location>
        <begin position="7"/>
        <end position="42"/>
    </location>
</feature>
<protein>
    <recommendedName>
        <fullName evidence="1">Putative phage metallopeptidase domain-containing protein</fullName>
    </recommendedName>
</protein>
<dbReference type="Proteomes" id="UP000196240">
    <property type="component" value="Unassembled WGS sequence"/>
</dbReference>
<reference evidence="2 3" key="1">
    <citation type="submission" date="2017-02" db="EMBL/GenBank/DDBJ databases">
        <authorList>
            <person name="Peterson S.W."/>
        </authorList>
    </citation>
    <scope>NUCLEOTIDE SEQUENCE [LARGE SCALE GENOMIC DNA]</scope>
    <source>
        <strain evidence="2">C6</strain>
    </source>
</reference>
<evidence type="ECO:0000313" key="2">
    <source>
        <dbReference type="EMBL" id="SJX23206.1"/>
    </source>
</evidence>
<sequence length="66" mass="7563">MIGCVRVYLITLYVSFCNLASDHDFGALIEHEFNHIGSEWDQDDEIIILAYLDIIELDMTLKSSIV</sequence>
<name>A0A1R7QGA9_ACIJO</name>
<proteinExistence type="predicted"/>
<evidence type="ECO:0000313" key="3">
    <source>
        <dbReference type="Proteomes" id="UP000196240"/>
    </source>
</evidence>
<dbReference type="Pfam" id="PF18894">
    <property type="entry name" value="PhageMetallopep"/>
    <property type="match status" value="1"/>
</dbReference>
<accession>A0A1R7QGA9</accession>
<gene>
    <name evidence="2" type="ORF">ACNJC6_02862</name>
</gene>
<organism evidence="2 3">
    <name type="scientific">Acinetobacter johnsonii</name>
    <dbReference type="NCBI Taxonomy" id="40214"/>
    <lineage>
        <taxon>Bacteria</taxon>
        <taxon>Pseudomonadati</taxon>
        <taxon>Pseudomonadota</taxon>
        <taxon>Gammaproteobacteria</taxon>
        <taxon>Moraxellales</taxon>
        <taxon>Moraxellaceae</taxon>
        <taxon>Acinetobacter</taxon>
    </lineage>
</organism>
<evidence type="ECO:0000259" key="1">
    <source>
        <dbReference type="Pfam" id="PF18894"/>
    </source>
</evidence>
<dbReference type="EMBL" id="FUUY01000011">
    <property type="protein sequence ID" value="SJX23206.1"/>
    <property type="molecule type" value="Genomic_DNA"/>
</dbReference>
<dbReference type="InterPro" id="IPR043998">
    <property type="entry name" value="Put_Metallopep"/>
</dbReference>
<dbReference type="AlphaFoldDB" id="A0A1R7QGA9"/>